<evidence type="ECO:0000256" key="2">
    <source>
        <dbReference type="ARBA" id="ARBA00022605"/>
    </source>
</evidence>
<evidence type="ECO:0000313" key="12">
    <source>
        <dbReference type="Proteomes" id="UP000006310"/>
    </source>
</evidence>
<evidence type="ECO:0000256" key="8">
    <source>
        <dbReference type="ARBA" id="ARBA00061302"/>
    </source>
</evidence>
<dbReference type="RefSeq" id="XP_022466955.1">
    <property type="nucleotide sequence ID" value="XM_022610683.1"/>
</dbReference>
<comment type="subcellular location">
    <subcellularLocation>
        <location evidence="1">Nucleus</location>
    </subcellularLocation>
</comment>
<gene>
    <name evidence="11" type="primary">KNAG0L00890</name>
    <name evidence="11" type="ordered locus">KNAG_0L00890</name>
</gene>
<dbReference type="SUPFAM" id="SSF57959">
    <property type="entry name" value="Leucine zipper domain"/>
    <property type="match status" value="1"/>
</dbReference>
<dbReference type="EMBL" id="HE978325">
    <property type="protein sequence ID" value="CCK72710.1"/>
    <property type="molecule type" value="Genomic_DNA"/>
</dbReference>
<keyword evidence="3" id="KW-0805">Transcription regulation</keyword>
<dbReference type="Gene3D" id="3.30.160.60">
    <property type="entry name" value="Classic Zinc Finger"/>
    <property type="match status" value="1"/>
</dbReference>
<evidence type="ECO:0000256" key="4">
    <source>
        <dbReference type="ARBA" id="ARBA00023125"/>
    </source>
</evidence>
<keyword evidence="4" id="KW-0238">DNA-binding</keyword>
<evidence type="ECO:0000256" key="6">
    <source>
        <dbReference type="ARBA" id="ARBA00023163"/>
    </source>
</evidence>
<dbReference type="GO" id="GO:0061629">
    <property type="term" value="F:RNA polymerase II-specific DNA-binding transcription factor binding"/>
    <property type="evidence" value="ECO:0007669"/>
    <property type="project" value="EnsemblFungi"/>
</dbReference>
<dbReference type="OrthoDB" id="5419235at2759"/>
<dbReference type="GO" id="GO:0005667">
    <property type="term" value="C:transcription regulator complex"/>
    <property type="evidence" value="ECO:0007669"/>
    <property type="project" value="TreeGrafter"/>
</dbReference>
<keyword evidence="5" id="KW-0010">Activator</keyword>
<dbReference type="GO" id="GO:0003682">
    <property type="term" value="F:chromatin binding"/>
    <property type="evidence" value="ECO:0007669"/>
    <property type="project" value="EnsemblFungi"/>
</dbReference>
<dbReference type="CDD" id="cd12193">
    <property type="entry name" value="bZIP_GCN4"/>
    <property type="match status" value="1"/>
</dbReference>
<evidence type="ECO:0000313" key="11">
    <source>
        <dbReference type="EMBL" id="CCK72710.1"/>
    </source>
</evidence>
<dbReference type="PANTHER" id="PTHR11462">
    <property type="entry name" value="JUN TRANSCRIPTION FACTOR-RELATED"/>
    <property type="match status" value="1"/>
</dbReference>
<dbReference type="STRING" id="1071383.J7RCV7"/>
<dbReference type="GO" id="GO:0034198">
    <property type="term" value="P:cellular response to amino acid starvation"/>
    <property type="evidence" value="ECO:0007669"/>
    <property type="project" value="EnsemblFungi"/>
</dbReference>
<evidence type="ECO:0000256" key="1">
    <source>
        <dbReference type="ARBA" id="ARBA00004123"/>
    </source>
</evidence>
<dbReference type="GO" id="GO:0010688">
    <property type="term" value="P:negative regulation of ribosomal protein gene transcription by RNA polymerase II"/>
    <property type="evidence" value="ECO:0007669"/>
    <property type="project" value="EnsemblFungi"/>
</dbReference>
<dbReference type="SMART" id="SM00338">
    <property type="entry name" value="BRLZ"/>
    <property type="match status" value="1"/>
</dbReference>
<dbReference type="PANTHER" id="PTHR11462:SF35">
    <property type="entry name" value="TRANSCRIPTION FACTOR JRA"/>
    <property type="match status" value="1"/>
</dbReference>
<dbReference type="PROSITE" id="PS00036">
    <property type="entry name" value="BZIP_BASIC"/>
    <property type="match status" value="1"/>
</dbReference>
<evidence type="ECO:0000259" key="10">
    <source>
        <dbReference type="PROSITE" id="PS50217"/>
    </source>
</evidence>
<name>J7RCV7_HUIN7</name>
<dbReference type="FunFam" id="3.30.160.60:FF:001491">
    <property type="entry name" value="Cross-pathway control protein A"/>
    <property type="match status" value="1"/>
</dbReference>
<dbReference type="PROSITE" id="PS50217">
    <property type="entry name" value="BZIP"/>
    <property type="match status" value="1"/>
</dbReference>
<evidence type="ECO:0000256" key="3">
    <source>
        <dbReference type="ARBA" id="ARBA00023015"/>
    </source>
</evidence>
<dbReference type="InterPro" id="IPR050946">
    <property type="entry name" value="AP-1_TF_bZIP"/>
</dbReference>
<evidence type="ECO:0000256" key="7">
    <source>
        <dbReference type="ARBA" id="ARBA00023242"/>
    </source>
</evidence>
<comment type="similarity">
    <text evidence="8">Belongs to the bZIP family. GCN4 subfamily.</text>
</comment>
<dbReference type="GO" id="GO:0042802">
    <property type="term" value="F:identical protein binding"/>
    <property type="evidence" value="ECO:0007669"/>
    <property type="project" value="EnsemblFungi"/>
</dbReference>
<dbReference type="HOGENOM" id="CLU_068501_1_0_1"/>
<dbReference type="GeneID" id="34528484"/>
<organism evidence="11 12">
    <name type="scientific">Huiozyma naganishii (strain ATCC MYA-139 / BCRC 22969 / CBS 8797 / KCTC 17520 / NBRC 10181 / NCYC 3082 / Yp74L-3)</name>
    <name type="common">Yeast</name>
    <name type="synonym">Kazachstania naganishii</name>
    <dbReference type="NCBI Taxonomy" id="1071383"/>
    <lineage>
        <taxon>Eukaryota</taxon>
        <taxon>Fungi</taxon>
        <taxon>Dikarya</taxon>
        <taxon>Ascomycota</taxon>
        <taxon>Saccharomycotina</taxon>
        <taxon>Saccharomycetes</taxon>
        <taxon>Saccharomycetales</taxon>
        <taxon>Saccharomycetaceae</taxon>
        <taxon>Huiozyma</taxon>
    </lineage>
</organism>
<keyword evidence="12" id="KW-1185">Reference proteome</keyword>
<accession>J7RCV7</accession>
<dbReference type="GO" id="GO:0045899">
    <property type="term" value="P:positive regulation of RNA polymerase II transcription preinitiation complex assembly"/>
    <property type="evidence" value="ECO:0007669"/>
    <property type="project" value="EnsemblFungi"/>
</dbReference>
<dbReference type="SMR" id="J7RCV7"/>
<dbReference type="GO" id="GO:0036033">
    <property type="term" value="F:mediator complex binding"/>
    <property type="evidence" value="ECO:0007669"/>
    <property type="project" value="EnsemblFungi"/>
</dbReference>
<feature type="region of interest" description="Disordered" evidence="9">
    <location>
        <begin position="208"/>
        <end position="239"/>
    </location>
</feature>
<dbReference type="KEGG" id="kng:KNAG_0L00890"/>
<dbReference type="GO" id="GO:0005634">
    <property type="term" value="C:nucleus"/>
    <property type="evidence" value="ECO:0007669"/>
    <property type="project" value="UniProtKB-SubCell"/>
</dbReference>
<keyword evidence="7" id="KW-0539">Nucleus</keyword>
<dbReference type="OMA" id="PMFEYEN"/>
<dbReference type="GO" id="GO:0035556">
    <property type="term" value="P:intracellular signal transduction"/>
    <property type="evidence" value="ECO:0007669"/>
    <property type="project" value="EnsemblFungi"/>
</dbReference>
<dbReference type="InterPro" id="IPR046347">
    <property type="entry name" value="bZIP_sf"/>
</dbReference>
<dbReference type="AlphaFoldDB" id="J7RCV7"/>
<dbReference type="GO" id="GO:1903833">
    <property type="term" value="P:positive regulation of cellular response to amino acid starvation"/>
    <property type="evidence" value="ECO:0007669"/>
    <property type="project" value="EnsemblFungi"/>
</dbReference>
<dbReference type="Pfam" id="PF07716">
    <property type="entry name" value="bZIP_2"/>
    <property type="match status" value="1"/>
</dbReference>
<dbReference type="GO" id="GO:0000978">
    <property type="term" value="F:RNA polymerase II cis-regulatory region sequence-specific DNA binding"/>
    <property type="evidence" value="ECO:0007669"/>
    <property type="project" value="EnsemblFungi"/>
</dbReference>
<dbReference type="GO" id="GO:0008652">
    <property type="term" value="P:amino acid biosynthetic process"/>
    <property type="evidence" value="ECO:0007669"/>
    <property type="project" value="UniProtKB-KW"/>
</dbReference>
<keyword evidence="6" id="KW-0804">Transcription</keyword>
<protein>
    <recommendedName>
        <fullName evidence="10">BZIP domain-containing protein</fullName>
    </recommendedName>
</protein>
<dbReference type="CDD" id="cd12192">
    <property type="entry name" value="GCN4_cent"/>
    <property type="match status" value="1"/>
</dbReference>
<feature type="domain" description="BZIP" evidence="10">
    <location>
        <begin position="223"/>
        <end position="274"/>
    </location>
</feature>
<evidence type="ECO:0000256" key="9">
    <source>
        <dbReference type="SAM" id="MobiDB-lite"/>
    </source>
</evidence>
<keyword evidence="2" id="KW-0028">Amino-acid biosynthesis</keyword>
<proteinExistence type="inferred from homology"/>
<dbReference type="eggNOG" id="KOG0837">
    <property type="taxonomic scope" value="Eukaryota"/>
</dbReference>
<dbReference type="GO" id="GO:0001228">
    <property type="term" value="F:DNA-binding transcription activator activity, RNA polymerase II-specific"/>
    <property type="evidence" value="ECO:0007669"/>
    <property type="project" value="EnsemblFungi"/>
</dbReference>
<dbReference type="GO" id="GO:0001080">
    <property type="term" value="P:nitrogen catabolite activation of transcription from RNA polymerase II promoter"/>
    <property type="evidence" value="ECO:0007669"/>
    <property type="project" value="TreeGrafter"/>
</dbReference>
<dbReference type="InterPro" id="IPR004827">
    <property type="entry name" value="bZIP"/>
</dbReference>
<evidence type="ECO:0000256" key="5">
    <source>
        <dbReference type="ARBA" id="ARBA00023159"/>
    </source>
</evidence>
<reference evidence="11 12" key="1">
    <citation type="journal article" date="2011" name="Proc. Natl. Acad. Sci. U.S.A.">
        <title>Evolutionary erosion of yeast sex chromosomes by mating-type switching accidents.</title>
        <authorList>
            <person name="Gordon J.L."/>
            <person name="Armisen D."/>
            <person name="Proux-Wera E."/>
            <person name="Oheigeartaigh S.S."/>
            <person name="Byrne K.P."/>
            <person name="Wolfe K.H."/>
        </authorList>
    </citation>
    <scope>NUCLEOTIDE SEQUENCE [LARGE SCALE GENOMIC DNA]</scope>
    <source>
        <strain evidence="12">ATCC MYA-139 / BCRC 22969 / CBS 8797 / CCRC 22969 / KCTC 17520 / NBRC 10181 / NCYC 3082</strain>
    </source>
</reference>
<dbReference type="Proteomes" id="UP000006310">
    <property type="component" value="Chromosome 12"/>
</dbReference>
<reference evidence="12" key="2">
    <citation type="submission" date="2012-08" db="EMBL/GenBank/DDBJ databases">
        <title>Genome sequence of Kazachstania naganishii.</title>
        <authorList>
            <person name="Gordon J.L."/>
            <person name="Armisen D."/>
            <person name="Proux-Wera E."/>
            <person name="OhEigeartaigh S.S."/>
            <person name="Byrne K.P."/>
            <person name="Wolfe K.H."/>
        </authorList>
    </citation>
    <scope>NUCLEOTIDE SEQUENCE [LARGE SCALE GENOMIC DNA]</scope>
    <source>
        <strain evidence="12">ATCC MYA-139 / BCRC 22969 / CBS 8797 / CCRC 22969 / KCTC 17520 / NBRC 10181 / NCYC 3082</strain>
    </source>
</reference>
<sequence>MPSLFDTSVPCEPSIKSVSGSHEYPFFQEDSPAVIAAAADLPSLKPPVVGECIFGKFIKEEEEKEPLPSLEFDFPGEGDASPEVSAALVDAFFSSSADSTPMFEYDNVEDQNPEKQWTSLFDNDIPVVTEEDVMFTDKAVVETAVLEEEQVEDEKPQVTSFLPTPVIEDAPLMPKKASAGRVAKAGNENEKKDHLGVVAYHRKSRCTPLTPVIPHSGDPVSLKRARNTEAARRSRARKLQRMNELEDKVEDLLKRNGSLENEVARLRRLLAEKR</sequence>
<dbReference type="GO" id="GO:1990139">
    <property type="term" value="P:protein localization to nuclear periphery"/>
    <property type="evidence" value="ECO:0007669"/>
    <property type="project" value="EnsemblFungi"/>
</dbReference>